<gene>
    <name evidence="2" type="ORF">ACFSUN_10625</name>
</gene>
<dbReference type="Pfam" id="PF22888">
    <property type="entry name" value="FIMAH"/>
    <property type="match status" value="1"/>
</dbReference>
<feature type="domain" description="FIMAH" evidence="1">
    <location>
        <begin position="13"/>
        <end position="91"/>
    </location>
</feature>
<sequence>MRRDYLVYTVSTTDLENMIKAFQDNKEIKSEAARKLSMHLTAVERFEGREDAGKVAKHMEAFLLLIDQQLEAERISETAYELLYSDATDMLAMWK</sequence>
<dbReference type="Proteomes" id="UP001597451">
    <property type="component" value="Unassembled WGS sequence"/>
</dbReference>
<comment type="caution">
    <text evidence="2">The sequence shown here is derived from an EMBL/GenBank/DDBJ whole genome shotgun (WGS) entry which is preliminary data.</text>
</comment>
<proteinExistence type="predicted"/>
<name>A0ABW5Q119_9BACI</name>
<evidence type="ECO:0000313" key="2">
    <source>
        <dbReference type="EMBL" id="MFD2629230.1"/>
    </source>
</evidence>
<protein>
    <submittedName>
        <fullName evidence="2">FIMAH domain-containing protein</fullName>
    </submittedName>
</protein>
<dbReference type="EMBL" id="JBHUMX010000035">
    <property type="protein sequence ID" value="MFD2629230.1"/>
    <property type="molecule type" value="Genomic_DNA"/>
</dbReference>
<reference evidence="3" key="1">
    <citation type="journal article" date="2019" name="Int. J. Syst. Evol. Microbiol.">
        <title>The Global Catalogue of Microorganisms (GCM) 10K type strain sequencing project: providing services to taxonomists for standard genome sequencing and annotation.</title>
        <authorList>
            <consortium name="The Broad Institute Genomics Platform"/>
            <consortium name="The Broad Institute Genome Sequencing Center for Infectious Disease"/>
            <person name="Wu L."/>
            <person name="Ma J."/>
        </authorList>
    </citation>
    <scope>NUCLEOTIDE SEQUENCE [LARGE SCALE GENOMIC DNA]</scope>
    <source>
        <strain evidence="3">TISTR 1858</strain>
    </source>
</reference>
<dbReference type="InterPro" id="IPR054470">
    <property type="entry name" value="FIMAH_dom"/>
</dbReference>
<dbReference type="RefSeq" id="WP_379562182.1">
    <property type="nucleotide sequence ID" value="NZ_JBHUMX010000035.1"/>
</dbReference>
<evidence type="ECO:0000259" key="1">
    <source>
        <dbReference type="Pfam" id="PF22888"/>
    </source>
</evidence>
<evidence type="ECO:0000313" key="3">
    <source>
        <dbReference type="Proteomes" id="UP001597451"/>
    </source>
</evidence>
<keyword evidence="3" id="KW-1185">Reference proteome</keyword>
<organism evidence="2 3">
    <name type="scientific">Oceanobacillus kapialis</name>
    <dbReference type="NCBI Taxonomy" id="481353"/>
    <lineage>
        <taxon>Bacteria</taxon>
        <taxon>Bacillati</taxon>
        <taxon>Bacillota</taxon>
        <taxon>Bacilli</taxon>
        <taxon>Bacillales</taxon>
        <taxon>Bacillaceae</taxon>
        <taxon>Oceanobacillus</taxon>
    </lineage>
</organism>
<accession>A0ABW5Q119</accession>